<evidence type="ECO:0000256" key="4">
    <source>
        <dbReference type="ARBA" id="ARBA00022801"/>
    </source>
</evidence>
<evidence type="ECO:0000259" key="6">
    <source>
        <dbReference type="Pfam" id="PF01850"/>
    </source>
</evidence>
<sequence>MTFLFDVNVLIALIDPAHVAHEDAHRWFQSTGHLSWATCPITENGVIRILSNPKYPNSPGSPAVVAQIVGKLHALSGHQFWSDDISLVGSSDIDAARILTSAQVTDSYLLGLAKARGGKLATFDRKLSTAAVRGGKPILHLIPSE</sequence>
<protein>
    <recommendedName>
        <fullName evidence="5">Ribonuclease VapC</fullName>
        <shortName evidence="5">RNase VapC</shortName>
        <ecNumber evidence="5">3.1.-.-</ecNumber>
    </recommendedName>
    <alternativeName>
        <fullName evidence="5">Toxin VapC</fullName>
    </alternativeName>
</protein>
<feature type="domain" description="PIN" evidence="6">
    <location>
        <begin position="4"/>
        <end position="131"/>
    </location>
</feature>
<gene>
    <name evidence="5" type="primary">vapC</name>
    <name evidence="7" type="ORF">NKI33_23020</name>
</gene>
<keyword evidence="5" id="KW-0460">Magnesium</keyword>
<name>A0ABV1YL63_9HYPH</name>
<feature type="binding site" evidence="5">
    <location>
        <position position="6"/>
    </location>
    <ligand>
        <name>Mg(2+)</name>
        <dbReference type="ChEBI" id="CHEBI:18420"/>
    </ligand>
</feature>
<keyword evidence="2 5" id="KW-0540">Nuclease</keyword>
<dbReference type="InterPro" id="IPR002716">
    <property type="entry name" value="PIN_dom"/>
</dbReference>
<comment type="caution">
    <text evidence="7">The sequence shown here is derived from an EMBL/GenBank/DDBJ whole genome shotgun (WGS) entry which is preliminary data.</text>
</comment>
<dbReference type="InterPro" id="IPR006226">
    <property type="entry name" value="Mtu_PIN"/>
</dbReference>
<keyword evidence="4 5" id="KW-0378">Hydrolase</keyword>
<dbReference type="EC" id="3.1.-.-" evidence="5"/>
<comment type="cofactor">
    <cofactor evidence="5">
        <name>Mg(2+)</name>
        <dbReference type="ChEBI" id="CHEBI:18420"/>
    </cofactor>
</comment>
<proteinExistence type="inferred from homology"/>
<dbReference type="RefSeq" id="WP_023777979.1">
    <property type="nucleotide sequence ID" value="NZ_CP097252.1"/>
</dbReference>
<reference evidence="7 8" key="1">
    <citation type="journal article" date="2024" name="Proc. Natl. Acad. Sci. U.S.A.">
        <title>The evolutionary genomics of adaptation to stress in wild rhizobium bacteria.</title>
        <authorList>
            <person name="Kehlet-Delgado H."/>
            <person name="Montoya A.P."/>
            <person name="Jensen K.T."/>
            <person name="Wendlandt C.E."/>
            <person name="Dexheimer C."/>
            <person name="Roberts M."/>
            <person name="Torres Martinez L."/>
            <person name="Friesen M.L."/>
            <person name="Griffitts J.S."/>
            <person name="Porter S.S."/>
        </authorList>
    </citation>
    <scope>NUCLEOTIDE SEQUENCE [LARGE SCALE GENOMIC DNA]</scope>
    <source>
        <strain evidence="7 8">M0729</strain>
    </source>
</reference>
<comment type="function">
    <text evidence="5">Toxic component of a toxin-antitoxin (TA) system. An RNase.</text>
</comment>
<dbReference type="EMBL" id="JAMYPJ010000038">
    <property type="protein sequence ID" value="MER8935814.1"/>
    <property type="molecule type" value="Genomic_DNA"/>
</dbReference>
<feature type="binding site" evidence="5">
    <location>
        <position position="106"/>
    </location>
    <ligand>
        <name>Mg(2+)</name>
        <dbReference type="ChEBI" id="CHEBI:18420"/>
    </ligand>
</feature>
<dbReference type="SUPFAM" id="SSF88723">
    <property type="entry name" value="PIN domain-like"/>
    <property type="match status" value="1"/>
</dbReference>
<accession>A0ABV1YL63</accession>
<dbReference type="Proteomes" id="UP001464387">
    <property type="component" value="Unassembled WGS sequence"/>
</dbReference>
<keyword evidence="5" id="KW-0800">Toxin</keyword>
<organism evidence="7 8">
    <name type="scientific">Mesorhizobium opportunistum</name>
    <dbReference type="NCBI Taxonomy" id="593909"/>
    <lineage>
        <taxon>Bacteria</taxon>
        <taxon>Pseudomonadati</taxon>
        <taxon>Pseudomonadota</taxon>
        <taxon>Alphaproteobacteria</taxon>
        <taxon>Hyphomicrobiales</taxon>
        <taxon>Phyllobacteriaceae</taxon>
        <taxon>Mesorhizobium</taxon>
    </lineage>
</organism>
<dbReference type="NCBIfam" id="TIGR00028">
    <property type="entry name" value="Mtu_PIN_fam"/>
    <property type="match status" value="1"/>
</dbReference>
<keyword evidence="1 5" id="KW-1277">Toxin-antitoxin system</keyword>
<dbReference type="InterPro" id="IPR029060">
    <property type="entry name" value="PIN-like_dom_sf"/>
</dbReference>
<keyword evidence="3 5" id="KW-0479">Metal-binding</keyword>
<evidence type="ECO:0000256" key="5">
    <source>
        <dbReference type="HAMAP-Rule" id="MF_00265"/>
    </source>
</evidence>
<evidence type="ECO:0000256" key="1">
    <source>
        <dbReference type="ARBA" id="ARBA00022649"/>
    </source>
</evidence>
<dbReference type="HAMAP" id="MF_00265">
    <property type="entry name" value="VapC_Nob1"/>
    <property type="match status" value="1"/>
</dbReference>
<evidence type="ECO:0000256" key="2">
    <source>
        <dbReference type="ARBA" id="ARBA00022722"/>
    </source>
</evidence>
<dbReference type="InterPro" id="IPR022907">
    <property type="entry name" value="VapC_family"/>
</dbReference>
<evidence type="ECO:0000256" key="3">
    <source>
        <dbReference type="ARBA" id="ARBA00022723"/>
    </source>
</evidence>
<keyword evidence="8" id="KW-1185">Reference proteome</keyword>
<comment type="similarity">
    <text evidence="5">Belongs to the PINc/VapC protein family.</text>
</comment>
<evidence type="ECO:0000313" key="7">
    <source>
        <dbReference type="EMBL" id="MER8935814.1"/>
    </source>
</evidence>
<evidence type="ECO:0000313" key="8">
    <source>
        <dbReference type="Proteomes" id="UP001464387"/>
    </source>
</evidence>
<dbReference type="Pfam" id="PF01850">
    <property type="entry name" value="PIN"/>
    <property type="match status" value="1"/>
</dbReference>